<dbReference type="RefSeq" id="WP_188960233.1">
    <property type="nucleotide sequence ID" value="NZ_BMOE01000001.1"/>
</dbReference>
<evidence type="ECO:0000313" key="3">
    <source>
        <dbReference type="Proteomes" id="UP000635726"/>
    </source>
</evidence>
<evidence type="ECO:0000313" key="2">
    <source>
        <dbReference type="EMBL" id="GGJ60643.1"/>
    </source>
</evidence>
<sequence>MSTPDDSGPADSGPADSGPADSGPAAPWTPDGPTEEWLNVLPPAGQDALPHGTLDALLQAPTVLQGGALVRAHVGEDASGRPRTRLSVQHPDPRTVAAARDALIREGRRQRLRVFLV</sequence>
<dbReference type="EMBL" id="BMOE01000001">
    <property type="protein sequence ID" value="GGJ60643.1"/>
    <property type="molecule type" value="Genomic_DNA"/>
</dbReference>
<proteinExistence type="predicted"/>
<name>A0A917P429_9DEIO</name>
<keyword evidence="3" id="KW-1185">Reference proteome</keyword>
<organism evidence="2 3">
    <name type="scientific">Deinococcus aquiradiocola</name>
    <dbReference type="NCBI Taxonomy" id="393059"/>
    <lineage>
        <taxon>Bacteria</taxon>
        <taxon>Thermotogati</taxon>
        <taxon>Deinococcota</taxon>
        <taxon>Deinococci</taxon>
        <taxon>Deinococcales</taxon>
        <taxon>Deinococcaceae</taxon>
        <taxon>Deinococcus</taxon>
    </lineage>
</organism>
<evidence type="ECO:0000256" key="1">
    <source>
        <dbReference type="SAM" id="MobiDB-lite"/>
    </source>
</evidence>
<reference evidence="2" key="1">
    <citation type="journal article" date="2014" name="Int. J. Syst. Evol. Microbiol.">
        <title>Complete genome sequence of Corynebacterium casei LMG S-19264T (=DSM 44701T), isolated from a smear-ripened cheese.</title>
        <authorList>
            <consortium name="US DOE Joint Genome Institute (JGI-PGF)"/>
            <person name="Walter F."/>
            <person name="Albersmeier A."/>
            <person name="Kalinowski J."/>
            <person name="Ruckert C."/>
        </authorList>
    </citation>
    <scope>NUCLEOTIDE SEQUENCE</scope>
    <source>
        <strain evidence="2">JCM 14371</strain>
    </source>
</reference>
<protein>
    <submittedName>
        <fullName evidence="2">Uncharacterized protein</fullName>
    </submittedName>
</protein>
<reference evidence="2" key="2">
    <citation type="submission" date="2020-09" db="EMBL/GenBank/DDBJ databases">
        <authorList>
            <person name="Sun Q."/>
            <person name="Ohkuma M."/>
        </authorList>
    </citation>
    <scope>NUCLEOTIDE SEQUENCE</scope>
    <source>
        <strain evidence="2">JCM 14371</strain>
    </source>
</reference>
<dbReference type="Proteomes" id="UP000635726">
    <property type="component" value="Unassembled WGS sequence"/>
</dbReference>
<accession>A0A917P429</accession>
<dbReference type="AlphaFoldDB" id="A0A917P429"/>
<comment type="caution">
    <text evidence="2">The sequence shown here is derived from an EMBL/GenBank/DDBJ whole genome shotgun (WGS) entry which is preliminary data.</text>
</comment>
<feature type="region of interest" description="Disordered" evidence="1">
    <location>
        <begin position="1"/>
        <end position="47"/>
    </location>
</feature>
<gene>
    <name evidence="2" type="ORF">GCM10008939_00430</name>
</gene>